<organism evidence="2 3">
    <name type="scientific">Marinospirillum alkaliphilum DSM 21637</name>
    <dbReference type="NCBI Taxonomy" id="1122209"/>
    <lineage>
        <taxon>Bacteria</taxon>
        <taxon>Pseudomonadati</taxon>
        <taxon>Pseudomonadota</taxon>
        <taxon>Gammaproteobacteria</taxon>
        <taxon>Oceanospirillales</taxon>
        <taxon>Oceanospirillaceae</taxon>
        <taxon>Marinospirillum</taxon>
    </lineage>
</organism>
<evidence type="ECO:0000313" key="3">
    <source>
        <dbReference type="Proteomes" id="UP000182350"/>
    </source>
</evidence>
<protein>
    <submittedName>
        <fullName evidence="2">Uncharacterized domain 1-containing protein</fullName>
    </submittedName>
</protein>
<dbReference type="Pfam" id="PF03061">
    <property type="entry name" value="4HBT"/>
    <property type="match status" value="1"/>
</dbReference>
<dbReference type="GO" id="GO:0016790">
    <property type="term" value="F:thiolester hydrolase activity"/>
    <property type="evidence" value="ECO:0007669"/>
    <property type="project" value="UniProtKB-ARBA"/>
</dbReference>
<dbReference type="Proteomes" id="UP000182350">
    <property type="component" value="Unassembled WGS sequence"/>
</dbReference>
<keyword evidence="3" id="KW-1185">Reference proteome</keyword>
<feature type="domain" description="Thioesterase" evidence="1">
    <location>
        <begin position="63"/>
        <end position="134"/>
    </location>
</feature>
<dbReference type="RefSeq" id="WP_072324624.1">
    <property type="nucleotide sequence ID" value="NZ_FPJW01000001.1"/>
</dbReference>
<dbReference type="InterPro" id="IPR029069">
    <property type="entry name" value="HotDog_dom_sf"/>
</dbReference>
<dbReference type="CDD" id="cd03443">
    <property type="entry name" value="PaaI_thioesterase"/>
    <property type="match status" value="1"/>
</dbReference>
<evidence type="ECO:0000313" key="2">
    <source>
        <dbReference type="EMBL" id="SFX06448.1"/>
    </source>
</evidence>
<gene>
    <name evidence="2" type="ORF">SAMN02745752_00398</name>
</gene>
<dbReference type="InterPro" id="IPR006683">
    <property type="entry name" value="Thioestr_dom"/>
</dbReference>
<dbReference type="PANTHER" id="PTHR43240">
    <property type="entry name" value="1,4-DIHYDROXY-2-NAPHTHOYL-COA THIOESTERASE 1"/>
    <property type="match status" value="1"/>
</dbReference>
<dbReference type="STRING" id="1122209.SAMN02745752_00398"/>
<dbReference type="OrthoDB" id="9813158at2"/>
<dbReference type="PANTHER" id="PTHR43240:SF3">
    <property type="entry name" value="THIOESTERASE DOMAIN-CONTAINING PROTEIN"/>
    <property type="match status" value="1"/>
</dbReference>
<name>A0A1K1U0X8_9GAMM</name>
<reference evidence="2 3" key="1">
    <citation type="submission" date="2016-11" db="EMBL/GenBank/DDBJ databases">
        <authorList>
            <person name="Jaros S."/>
            <person name="Januszkiewicz K."/>
            <person name="Wedrychowicz H."/>
        </authorList>
    </citation>
    <scope>NUCLEOTIDE SEQUENCE [LARGE SCALE GENOMIC DNA]</scope>
    <source>
        <strain evidence="2 3">DSM 21637</strain>
    </source>
</reference>
<dbReference type="AlphaFoldDB" id="A0A1K1U0X8"/>
<sequence>MNESDLQSGQLGERLTATTINGWFDLIPYARLIGVQALEQGDELLFQLQPESSNVGNPLLPALHGGVVAAFMETAAVLSVMAHTGGKRVPKVIDFSIDYLRSARLEPTLASCQLGRLGKRVVNVSVAAWQGERRDEPVALARAHLVWPE</sequence>
<proteinExistence type="predicted"/>
<accession>A0A1K1U0X8</accession>
<evidence type="ECO:0000259" key="1">
    <source>
        <dbReference type="Pfam" id="PF03061"/>
    </source>
</evidence>
<dbReference type="Gene3D" id="3.10.129.10">
    <property type="entry name" value="Hotdog Thioesterase"/>
    <property type="match status" value="1"/>
</dbReference>
<dbReference type="SUPFAM" id="SSF54637">
    <property type="entry name" value="Thioesterase/thiol ester dehydrase-isomerase"/>
    <property type="match status" value="1"/>
</dbReference>
<dbReference type="EMBL" id="FPJW01000001">
    <property type="protein sequence ID" value="SFX06448.1"/>
    <property type="molecule type" value="Genomic_DNA"/>
</dbReference>